<dbReference type="InterPro" id="IPR003812">
    <property type="entry name" value="Fido"/>
</dbReference>
<dbReference type="InterPro" id="IPR036597">
    <property type="entry name" value="Fido-like_dom_sf"/>
</dbReference>
<dbReference type="InterPro" id="IPR040198">
    <property type="entry name" value="Fido_containing"/>
</dbReference>
<name>A0ABT1RRB2_9FIRM</name>
<accession>A0ABT1RRB2</accession>
<dbReference type="RefSeq" id="WP_256132611.1">
    <property type="nucleotide sequence ID" value="NZ_JANFXK010000013.1"/>
</dbReference>
<dbReference type="Pfam" id="PF02661">
    <property type="entry name" value="Fic"/>
    <property type="match status" value="1"/>
</dbReference>
<gene>
    <name evidence="2" type="ORF">NE619_11860</name>
</gene>
<reference evidence="2 3" key="1">
    <citation type="submission" date="2022-06" db="EMBL/GenBank/DDBJ databases">
        <title>Isolation of gut microbiota from human fecal samples.</title>
        <authorList>
            <person name="Pamer E.G."/>
            <person name="Barat B."/>
            <person name="Waligurski E."/>
            <person name="Medina S."/>
            <person name="Paddock L."/>
            <person name="Mostad J."/>
        </authorList>
    </citation>
    <scope>NUCLEOTIDE SEQUENCE [LARGE SCALE GENOMIC DNA]</scope>
    <source>
        <strain evidence="2 3">SL.3.17</strain>
    </source>
</reference>
<evidence type="ECO:0000313" key="3">
    <source>
        <dbReference type="Proteomes" id="UP001524502"/>
    </source>
</evidence>
<dbReference type="EMBL" id="JANFXK010000013">
    <property type="protein sequence ID" value="MCQ4637421.1"/>
    <property type="molecule type" value="Genomic_DNA"/>
</dbReference>
<dbReference type="Gene3D" id="1.10.3290.10">
    <property type="entry name" value="Fido-like domain"/>
    <property type="match status" value="1"/>
</dbReference>
<protein>
    <submittedName>
        <fullName evidence="2">Fic family protein</fullName>
    </submittedName>
</protein>
<dbReference type="PROSITE" id="PS51459">
    <property type="entry name" value="FIDO"/>
    <property type="match status" value="1"/>
</dbReference>
<dbReference type="SUPFAM" id="SSF140931">
    <property type="entry name" value="Fic-like"/>
    <property type="match status" value="1"/>
</dbReference>
<feature type="domain" description="Fido" evidence="1">
    <location>
        <begin position="100"/>
        <end position="242"/>
    </location>
</feature>
<evidence type="ECO:0000259" key="1">
    <source>
        <dbReference type="PROSITE" id="PS51459"/>
    </source>
</evidence>
<organism evidence="2 3">
    <name type="scientific">Anaerovorax odorimutans</name>
    <dbReference type="NCBI Taxonomy" id="109327"/>
    <lineage>
        <taxon>Bacteria</taxon>
        <taxon>Bacillati</taxon>
        <taxon>Bacillota</taxon>
        <taxon>Clostridia</taxon>
        <taxon>Peptostreptococcales</taxon>
        <taxon>Anaerovoracaceae</taxon>
        <taxon>Anaerovorax</taxon>
    </lineage>
</organism>
<proteinExistence type="predicted"/>
<dbReference type="InterPro" id="IPR049514">
    <property type="entry name" value="Fic-like_C"/>
</dbReference>
<evidence type="ECO:0000313" key="2">
    <source>
        <dbReference type="EMBL" id="MCQ4637421.1"/>
    </source>
</evidence>
<dbReference type="PANTHER" id="PTHR13504">
    <property type="entry name" value="FIDO DOMAIN-CONTAINING PROTEIN DDB_G0283145"/>
    <property type="match status" value="1"/>
</dbReference>
<sequence>MSEYKPPFHMTDNMTVLVGEISEQVGRITVLQQGTIGPHLRRENRIKTIHSSLAIEHNSLSLEQVTAILDGKRVLGNPNEIKEVQNAYEAYEMMLRVNPLSIDDLLKAHRLMMNGLIRENGTFRSKGVGVFDGEVLMHMAPPAELVPEHVHNLFDWYQKSRMHPLIKSAIFHYEFEFIHPFADGNGRMGRMWHSILLGQWKELFFWLPIEELIRSRQKEYYNALGIADKEADSACFVELMLKIIRDSLQQMTVVGSKNDQDSDQDSDQDNTFVNKLLEALGDHTLSAAELMERLDLSHRPTFRKNYLNPALEKHLIERTIPDKPRSKNQKYKKIRRP</sequence>
<comment type="caution">
    <text evidence="2">The sequence shown here is derived from an EMBL/GenBank/DDBJ whole genome shotgun (WGS) entry which is preliminary data.</text>
</comment>
<keyword evidence="3" id="KW-1185">Reference proteome</keyword>
<dbReference type="PANTHER" id="PTHR13504:SF38">
    <property type="entry name" value="FIDO DOMAIN-CONTAINING PROTEIN"/>
    <property type="match status" value="1"/>
</dbReference>
<dbReference type="Proteomes" id="UP001524502">
    <property type="component" value="Unassembled WGS sequence"/>
</dbReference>
<dbReference type="Pfam" id="PF21247">
    <property type="entry name" value="Fic-like_C"/>
    <property type="match status" value="1"/>
</dbReference>